<dbReference type="Proteomes" id="UP000186228">
    <property type="component" value="Unassembled WGS sequence"/>
</dbReference>
<dbReference type="RefSeq" id="WP_244557965.1">
    <property type="nucleotide sequence ID" value="NZ_FMAC01000011.1"/>
</dbReference>
<gene>
    <name evidence="1" type="ORF">GA0061100_1112</name>
</gene>
<organism evidence="1 2">
    <name type="scientific">Rhizobium hainanense</name>
    <dbReference type="NCBI Taxonomy" id="52131"/>
    <lineage>
        <taxon>Bacteria</taxon>
        <taxon>Pseudomonadati</taxon>
        <taxon>Pseudomonadota</taxon>
        <taxon>Alphaproteobacteria</taxon>
        <taxon>Hyphomicrobiales</taxon>
        <taxon>Rhizobiaceae</taxon>
        <taxon>Rhizobium/Agrobacterium group</taxon>
        <taxon>Rhizobium</taxon>
    </lineage>
</organism>
<evidence type="ECO:0000313" key="2">
    <source>
        <dbReference type="Proteomes" id="UP000186228"/>
    </source>
</evidence>
<dbReference type="AlphaFoldDB" id="A0A1C3W368"/>
<dbReference type="SUPFAM" id="SSF52096">
    <property type="entry name" value="ClpP/crotonase"/>
    <property type="match status" value="1"/>
</dbReference>
<sequence length="223" mass="24836">MSATMNRRDLCLYLSALATGMLEPKFASAEDKVNANSASTAYLYFSQPIDDKSTLSLTNGLIDLRAKGYKIIYLMLNSNGGNISSGIALYHMLCAMDITINTYAISNVDSAAILLFLAGKERVANKESLFAFHSAREDFSNEKLNPDEITERSNVLEIDNDRMKEIFKDRLTISDKQYGEFFGPQLRFVRPQEALSIGLATRISEISMQPHDGLYYVQSSAAK</sequence>
<accession>A0A1C3W368</accession>
<dbReference type="Gene3D" id="3.90.226.10">
    <property type="entry name" value="2-enoyl-CoA Hydratase, Chain A, domain 1"/>
    <property type="match status" value="1"/>
</dbReference>
<evidence type="ECO:0000313" key="1">
    <source>
        <dbReference type="EMBL" id="SCB34527.1"/>
    </source>
</evidence>
<keyword evidence="2" id="KW-1185">Reference proteome</keyword>
<dbReference type="Pfam" id="PF00574">
    <property type="entry name" value="CLP_protease"/>
    <property type="match status" value="1"/>
</dbReference>
<proteinExistence type="predicted"/>
<name>A0A1C3W368_9HYPH</name>
<reference evidence="2" key="1">
    <citation type="submission" date="2016-08" db="EMBL/GenBank/DDBJ databases">
        <authorList>
            <person name="Varghese N."/>
            <person name="Submissions Spin"/>
        </authorList>
    </citation>
    <scope>NUCLEOTIDE SEQUENCE [LARGE SCALE GENOMIC DNA]</scope>
    <source>
        <strain evidence="2">CCBAU 57015</strain>
    </source>
</reference>
<protein>
    <submittedName>
        <fullName evidence="1">ATP-dependent protease ClpP, protease subunit</fullName>
    </submittedName>
</protein>
<dbReference type="GO" id="GO:0006508">
    <property type="term" value="P:proteolysis"/>
    <property type="evidence" value="ECO:0007669"/>
    <property type="project" value="UniProtKB-KW"/>
</dbReference>
<dbReference type="InterPro" id="IPR029045">
    <property type="entry name" value="ClpP/crotonase-like_dom_sf"/>
</dbReference>
<keyword evidence="1" id="KW-0645">Protease</keyword>
<dbReference type="InterPro" id="IPR023562">
    <property type="entry name" value="ClpP/TepA"/>
</dbReference>
<keyword evidence="1" id="KW-0378">Hydrolase</keyword>
<dbReference type="STRING" id="52131.GA0061100_1112"/>
<dbReference type="EMBL" id="FMAC01000011">
    <property type="protein sequence ID" value="SCB34527.1"/>
    <property type="molecule type" value="Genomic_DNA"/>
</dbReference>
<dbReference type="GO" id="GO:0008233">
    <property type="term" value="F:peptidase activity"/>
    <property type="evidence" value="ECO:0007669"/>
    <property type="project" value="UniProtKB-KW"/>
</dbReference>